<reference evidence="2 3" key="1">
    <citation type="submission" date="2016-12" db="EMBL/GenBank/DDBJ databases">
        <title>The genomes of Aspergillus section Nigri reveals drivers in fungal speciation.</title>
        <authorList>
            <consortium name="DOE Joint Genome Institute"/>
            <person name="Vesth T.C."/>
            <person name="Nybo J."/>
            <person name="Theobald S."/>
            <person name="Brandl J."/>
            <person name="Frisvad J.C."/>
            <person name="Nielsen K.F."/>
            <person name="Lyhne E.K."/>
            <person name="Kogle M.E."/>
            <person name="Kuo A."/>
            <person name="Riley R."/>
            <person name="Clum A."/>
            <person name="Nolan M."/>
            <person name="Lipzen A."/>
            <person name="Salamov A."/>
            <person name="Henrissat B."/>
            <person name="Wiebenga A."/>
            <person name="De Vries R.P."/>
            <person name="Grigoriev I.V."/>
            <person name="Mortensen U.H."/>
            <person name="Andersen M.R."/>
            <person name="Baker S.E."/>
        </authorList>
    </citation>
    <scope>NUCLEOTIDE SEQUENCE [LARGE SCALE GENOMIC DNA]</scope>
    <source>
        <strain evidence="2 3">CBS 115572</strain>
    </source>
</reference>
<dbReference type="GeneID" id="37114681"/>
<accession>A0A317VMS6</accession>
<evidence type="ECO:0000313" key="3">
    <source>
        <dbReference type="Proteomes" id="UP000246702"/>
    </source>
</evidence>
<protein>
    <submittedName>
        <fullName evidence="2">Uncharacterized protein</fullName>
    </submittedName>
</protein>
<keyword evidence="3" id="KW-1185">Reference proteome</keyword>
<comment type="caution">
    <text evidence="2">The sequence shown here is derived from an EMBL/GenBank/DDBJ whole genome shotgun (WGS) entry which is preliminary data.</text>
</comment>
<evidence type="ECO:0000313" key="2">
    <source>
        <dbReference type="EMBL" id="PWY74531.1"/>
    </source>
</evidence>
<dbReference type="RefSeq" id="XP_025463724.1">
    <property type="nucleotide sequence ID" value="XM_025612538.1"/>
</dbReference>
<gene>
    <name evidence="2" type="ORF">BO94DRAFT_538689</name>
</gene>
<dbReference type="Proteomes" id="UP000246702">
    <property type="component" value="Unassembled WGS sequence"/>
</dbReference>
<evidence type="ECO:0000256" key="1">
    <source>
        <dbReference type="SAM" id="MobiDB-lite"/>
    </source>
</evidence>
<dbReference type="AlphaFoldDB" id="A0A317VMS6"/>
<feature type="compositionally biased region" description="Basic and acidic residues" evidence="1">
    <location>
        <begin position="34"/>
        <end position="52"/>
    </location>
</feature>
<proteinExistence type="predicted"/>
<sequence>MSGRTKISSGEGLEELSRVPSPLPFEASTAGARGDPRAHWSVRAREARQLPC</sequence>
<name>A0A317VMS6_9EURO</name>
<dbReference type="EMBL" id="MSFK01000030">
    <property type="protein sequence ID" value="PWY74531.1"/>
    <property type="molecule type" value="Genomic_DNA"/>
</dbReference>
<feature type="region of interest" description="Disordered" evidence="1">
    <location>
        <begin position="1"/>
        <end position="52"/>
    </location>
</feature>
<organism evidence="2 3">
    <name type="scientific">Aspergillus sclerotioniger CBS 115572</name>
    <dbReference type="NCBI Taxonomy" id="1450535"/>
    <lineage>
        <taxon>Eukaryota</taxon>
        <taxon>Fungi</taxon>
        <taxon>Dikarya</taxon>
        <taxon>Ascomycota</taxon>
        <taxon>Pezizomycotina</taxon>
        <taxon>Eurotiomycetes</taxon>
        <taxon>Eurotiomycetidae</taxon>
        <taxon>Eurotiales</taxon>
        <taxon>Aspergillaceae</taxon>
        <taxon>Aspergillus</taxon>
        <taxon>Aspergillus subgen. Circumdati</taxon>
    </lineage>
</organism>